<evidence type="ECO:0000313" key="3">
    <source>
        <dbReference type="Proteomes" id="UP000516134"/>
    </source>
</evidence>
<gene>
    <name evidence="2" type="ORF">H9L15_00935</name>
</gene>
<dbReference type="EMBL" id="CP060780">
    <property type="protein sequence ID" value="QNP44310.1"/>
    <property type="molecule type" value="Genomic_DNA"/>
</dbReference>
<sequence>MKFVQIVDAEQAFEGAAAIINASPLGMVGAEPMPDMLVDAVGRHAAAATIFDLVTTPIETAFLVAGRAGGGLPVDGLTMLVGQAARAFELFFGARPPAPGKELRNLLIPKGNQ</sequence>
<evidence type="ECO:0000259" key="1">
    <source>
        <dbReference type="Pfam" id="PF18317"/>
    </source>
</evidence>
<dbReference type="InterPro" id="IPR036291">
    <property type="entry name" value="NAD(P)-bd_dom_sf"/>
</dbReference>
<name>A0ABX6T5K5_9SPHN</name>
<reference evidence="2 3" key="1">
    <citation type="submission" date="2020-08" db="EMBL/GenBank/DDBJ databases">
        <title>Genome sequence of Sphingomonas daechungensis KACC 18115T.</title>
        <authorList>
            <person name="Hyun D.-W."/>
            <person name="Bae J.-W."/>
        </authorList>
    </citation>
    <scope>NUCLEOTIDE SEQUENCE [LARGE SCALE GENOMIC DNA]</scope>
    <source>
        <strain evidence="2 3">KACC 18115</strain>
    </source>
</reference>
<feature type="domain" description="SDH C-terminal" evidence="1">
    <location>
        <begin position="76"/>
        <end position="98"/>
    </location>
</feature>
<proteinExistence type="predicted"/>
<protein>
    <recommendedName>
        <fullName evidence="1">SDH C-terminal domain-containing protein</fullName>
    </recommendedName>
</protein>
<dbReference type="PANTHER" id="PTHR21089">
    <property type="entry name" value="SHIKIMATE DEHYDROGENASE"/>
    <property type="match status" value="1"/>
</dbReference>
<accession>A0ABX6T5K5</accession>
<evidence type="ECO:0000313" key="2">
    <source>
        <dbReference type="EMBL" id="QNP44310.1"/>
    </source>
</evidence>
<dbReference type="PANTHER" id="PTHR21089:SF1">
    <property type="entry name" value="BIFUNCTIONAL 3-DEHYDROQUINATE DEHYDRATASE_SHIKIMATE DEHYDROGENASE, CHLOROPLASTIC"/>
    <property type="match status" value="1"/>
</dbReference>
<dbReference type="InterPro" id="IPR041121">
    <property type="entry name" value="SDH_C"/>
</dbReference>
<dbReference type="Gene3D" id="3.40.50.720">
    <property type="entry name" value="NAD(P)-binding Rossmann-like Domain"/>
    <property type="match status" value="1"/>
</dbReference>
<keyword evidence="3" id="KW-1185">Reference proteome</keyword>
<organism evidence="2 3">
    <name type="scientific">Sphingomonas daechungensis</name>
    <dbReference type="NCBI Taxonomy" id="1176646"/>
    <lineage>
        <taxon>Bacteria</taxon>
        <taxon>Pseudomonadati</taxon>
        <taxon>Pseudomonadota</taxon>
        <taxon>Alphaproteobacteria</taxon>
        <taxon>Sphingomonadales</taxon>
        <taxon>Sphingomonadaceae</taxon>
        <taxon>Sphingomonas</taxon>
    </lineage>
</organism>
<dbReference type="SUPFAM" id="SSF51735">
    <property type="entry name" value="NAD(P)-binding Rossmann-fold domains"/>
    <property type="match status" value="1"/>
</dbReference>
<dbReference type="InterPro" id="IPR022893">
    <property type="entry name" value="Shikimate_DH_fam"/>
</dbReference>
<dbReference type="Proteomes" id="UP000516134">
    <property type="component" value="Chromosome"/>
</dbReference>
<dbReference type="Pfam" id="PF18317">
    <property type="entry name" value="SDH_C"/>
    <property type="match status" value="1"/>
</dbReference>